<evidence type="ECO:0000313" key="1">
    <source>
        <dbReference type="EMBL" id="MBL1074163.1"/>
    </source>
</evidence>
<accession>A0ABS1M0G1</accession>
<organism evidence="1 2">
    <name type="scientific">Nocardia acididurans</name>
    <dbReference type="NCBI Taxonomy" id="2802282"/>
    <lineage>
        <taxon>Bacteria</taxon>
        <taxon>Bacillati</taxon>
        <taxon>Actinomycetota</taxon>
        <taxon>Actinomycetes</taxon>
        <taxon>Mycobacteriales</taxon>
        <taxon>Nocardiaceae</taxon>
        <taxon>Nocardia</taxon>
    </lineage>
</organism>
<protein>
    <recommendedName>
        <fullName evidence="3">DUF3592 domain-containing protein</fullName>
    </recommendedName>
</protein>
<dbReference type="PANTHER" id="PTHR42305:SF1">
    <property type="entry name" value="MEMBRANE PROTEIN RV1733C-RELATED"/>
    <property type="match status" value="1"/>
</dbReference>
<sequence>MRASDRAEVVIRALAVVAVVVAVPLSGALGTVSYTGAAARIAAEDTGKVRVVANIAEDSRVVLEPDRYGVRTDRYQAAVQWNYEGHHGKATIDVTGPQTVGAEVPLWIDREGQPTTAPARPGAAAAEGIGTGLAVLVETWCAAAAAVWFSGALLDARRNARWDREWRLMNRPIGKDTL</sequence>
<dbReference type="PANTHER" id="PTHR42305">
    <property type="entry name" value="MEMBRANE PROTEIN RV1733C-RELATED"/>
    <property type="match status" value="1"/>
</dbReference>
<proteinExistence type="predicted"/>
<name>A0ABS1M0G1_9NOCA</name>
<dbReference type="InterPro" id="IPR039708">
    <property type="entry name" value="MT1774/Rv1733c-like"/>
</dbReference>
<comment type="caution">
    <text evidence="1">The sequence shown here is derived from an EMBL/GenBank/DDBJ whole genome shotgun (WGS) entry which is preliminary data.</text>
</comment>
<dbReference type="EMBL" id="JAERRJ010000002">
    <property type="protein sequence ID" value="MBL1074163.1"/>
    <property type="molecule type" value="Genomic_DNA"/>
</dbReference>
<keyword evidence="2" id="KW-1185">Reference proteome</keyword>
<gene>
    <name evidence="1" type="ORF">JK358_07115</name>
</gene>
<reference evidence="1 2" key="1">
    <citation type="submission" date="2021-01" db="EMBL/GenBank/DDBJ databases">
        <title>WGS of actinomycetes isolated from Thailand.</title>
        <authorList>
            <person name="Thawai C."/>
        </authorList>
    </citation>
    <scope>NUCLEOTIDE SEQUENCE [LARGE SCALE GENOMIC DNA]</scope>
    <source>
        <strain evidence="1 2">LPG 2</strain>
    </source>
</reference>
<evidence type="ECO:0000313" key="2">
    <source>
        <dbReference type="Proteomes" id="UP000602198"/>
    </source>
</evidence>
<evidence type="ECO:0008006" key="3">
    <source>
        <dbReference type="Google" id="ProtNLM"/>
    </source>
</evidence>
<dbReference type="Proteomes" id="UP000602198">
    <property type="component" value="Unassembled WGS sequence"/>
</dbReference>